<proteinExistence type="predicted"/>
<accession>A0ABV3RT56</accession>
<feature type="domain" description="Methyltransferase type 11" evidence="1">
    <location>
        <begin position="54"/>
        <end position="149"/>
    </location>
</feature>
<protein>
    <submittedName>
        <fullName evidence="2">Class I SAM-dependent methyltransferase</fullName>
        <ecNumber evidence="2">2.1.1.222</ecNumber>
        <ecNumber evidence="2">2.1.1.64</ecNumber>
    </submittedName>
</protein>
<dbReference type="GO" id="GO:0032259">
    <property type="term" value="P:methylation"/>
    <property type="evidence" value="ECO:0007669"/>
    <property type="project" value="UniProtKB-KW"/>
</dbReference>
<sequence length="277" mass="30551">MQADMTAHISPSTYTSERVDMDHYRADPGLYMIYLRHFVAYEWFCAEAAGKDVLDFGAGTGHGSAQLAGVARSVTGVDVSDEAVAASRRAFQHNNLSFETIKPVEEEPLRFADGSFDVVVSNQVIEHVPDARGYLAECHRVLRPGGVVFVVTPDRTIRLYGWQKPWNRHHLHEFSPGELGTLVGEKFAEVSLHGTTARADVLAREDARTLMLRRATLPFTLPGLPEAWRQGGLGLLQRLNARRAGTPSAIDFGPEDVWITPDAKAGMDVCVRAVRRG</sequence>
<name>A0ABV3RT56_9RHOB</name>
<dbReference type="InterPro" id="IPR013216">
    <property type="entry name" value="Methyltransf_11"/>
</dbReference>
<keyword evidence="3" id="KW-1185">Reference proteome</keyword>
<dbReference type="InterPro" id="IPR029063">
    <property type="entry name" value="SAM-dependent_MTases_sf"/>
</dbReference>
<organism evidence="2 3">
    <name type="scientific">Sulfitobacter sediminis</name>
    <dbReference type="NCBI Taxonomy" id="3234186"/>
    <lineage>
        <taxon>Bacteria</taxon>
        <taxon>Pseudomonadati</taxon>
        <taxon>Pseudomonadota</taxon>
        <taxon>Alphaproteobacteria</taxon>
        <taxon>Rhodobacterales</taxon>
        <taxon>Roseobacteraceae</taxon>
        <taxon>Sulfitobacter</taxon>
    </lineage>
</organism>
<dbReference type="EMBL" id="JBFNXX010000035">
    <property type="protein sequence ID" value="MEW9922182.1"/>
    <property type="molecule type" value="Genomic_DNA"/>
</dbReference>
<dbReference type="SUPFAM" id="SSF53335">
    <property type="entry name" value="S-adenosyl-L-methionine-dependent methyltransferases"/>
    <property type="match status" value="1"/>
</dbReference>
<dbReference type="CDD" id="cd02440">
    <property type="entry name" value="AdoMet_MTases"/>
    <property type="match status" value="1"/>
</dbReference>
<keyword evidence="2" id="KW-0808">Transferase</keyword>
<evidence type="ECO:0000313" key="2">
    <source>
        <dbReference type="EMBL" id="MEW9922182.1"/>
    </source>
</evidence>
<keyword evidence="2" id="KW-0489">Methyltransferase</keyword>
<dbReference type="Pfam" id="PF08241">
    <property type="entry name" value="Methyltransf_11"/>
    <property type="match status" value="1"/>
</dbReference>
<evidence type="ECO:0000259" key="1">
    <source>
        <dbReference type="Pfam" id="PF08241"/>
    </source>
</evidence>
<evidence type="ECO:0000313" key="3">
    <source>
        <dbReference type="Proteomes" id="UP001556098"/>
    </source>
</evidence>
<dbReference type="PANTHER" id="PTHR43861">
    <property type="entry name" value="TRANS-ACONITATE 2-METHYLTRANSFERASE-RELATED"/>
    <property type="match status" value="1"/>
</dbReference>
<dbReference type="GO" id="GO:0061542">
    <property type="term" value="F:3-demethylubiquinol 3-O-methyltransferase activity"/>
    <property type="evidence" value="ECO:0007669"/>
    <property type="project" value="UniProtKB-EC"/>
</dbReference>
<dbReference type="EC" id="2.1.1.222" evidence="2"/>
<dbReference type="RefSeq" id="WP_367879879.1">
    <property type="nucleotide sequence ID" value="NZ_JBFNXX010000035.1"/>
</dbReference>
<gene>
    <name evidence="2" type="ORF">AB2B41_21470</name>
</gene>
<dbReference type="Gene3D" id="3.40.50.150">
    <property type="entry name" value="Vaccinia Virus protein VP39"/>
    <property type="match status" value="1"/>
</dbReference>
<dbReference type="GO" id="GO:0102208">
    <property type="term" value="F:2-polyprenyl-6-hydroxyphenol methylase activity"/>
    <property type="evidence" value="ECO:0007669"/>
    <property type="project" value="UniProtKB-EC"/>
</dbReference>
<comment type="caution">
    <text evidence="2">The sequence shown here is derived from an EMBL/GenBank/DDBJ whole genome shotgun (WGS) entry which is preliminary data.</text>
</comment>
<dbReference type="EC" id="2.1.1.64" evidence="2"/>
<reference evidence="2 3" key="1">
    <citation type="submission" date="2024-07" db="EMBL/GenBank/DDBJ databases">
        <title>Marimonas sp.nov., isolated from tidal-flat sediment.</title>
        <authorList>
            <person name="Jayan J.N."/>
            <person name="Lee S.S."/>
        </authorList>
    </citation>
    <scope>NUCLEOTIDE SEQUENCE [LARGE SCALE GENOMIC DNA]</scope>
    <source>
        <strain evidence="2 3">MJW-29</strain>
    </source>
</reference>
<dbReference type="Proteomes" id="UP001556098">
    <property type="component" value="Unassembled WGS sequence"/>
</dbReference>